<protein>
    <recommendedName>
        <fullName evidence="3">DUF3791 domain-containing protein</fullName>
    </recommendedName>
</protein>
<reference evidence="1 2" key="1">
    <citation type="submission" date="2017-02" db="EMBL/GenBank/DDBJ databases">
        <title>Draft genome sequence of Haemophilus felis CCUG 31170 type strain.</title>
        <authorList>
            <person name="Engstrom-Jakobsson H."/>
            <person name="Salva-Serra F."/>
            <person name="Thorell K."/>
            <person name="Gonzales-Siles L."/>
            <person name="Karlsson R."/>
            <person name="Boulund F."/>
            <person name="Engstrand L."/>
            <person name="Kristiansson E."/>
            <person name="Moore E."/>
        </authorList>
    </citation>
    <scope>NUCLEOTIDE SEQUENCE [LARGE SCALE GENOMIC DNA]</scope>
    <source>
        <strain evidence="1 2">CCUG 31170</strain>
    </source>
</reference>
<dbReference type="AlphaFoldDB" id="A0A1T0BBE5"/>
<proteinExistence type="predicted"/>
<dbReference type="STRING" id="123822.B0188_00405"/>
<evidence type="ECO:0000313" key="2">
    <source>
        <dbReference type="Proteomes" id="UP000190023"/>
    </source>
</evidence>
<comment type="caution">
    <text evidence="1">The sequence shown here is derived from an EMBL/GenBank/DDBJ whole genome shotgun (WGS) entry which is preliminary data.</text>
</comment>
<sequence length="71" mass="8677">MTKETLFFIYLLERYAEHKKISANKILQQWDNLNLTQFIYDMYEIYHIERLQNAFDDIDQLIAEKRSMALS</sequence>
<dbReference type="InterPro" id="IPR024269">
    <property type="entry name" value="DUF3791"/>
</dbReference>
<accession>A0A1T0BBE5</accession>
<dbReference type="Proteomes" id="UP000190023">
    <property type="component" value="Unassembled WGS sequence"/>
</dbReference>
<name>A0A1T0BBE5_9PAST</name>
<dbReference type="EMBL" id="MUYB01000001">
    <property type="protein sequence ID" value="OOS07573.1"/>
    <property type="molecule type" value="Genomic_DNA"/>
</dbReference>
<keyword evidence="2" id="KW-1185">Reference proteome</keyword>
<dbReference type="Pfam" id="PF12668">
    <property type="entry name" value="DUF3791"/>
    <property type="match status" value="1"/>
</dbReference>
<evidence type="ECO:0008006" key="3">
    <source>
        <dbReference type="Google" id="ProtNLM"/>
    </source>
</evidence>
<evidence type="ECO:0000313" key="1">
    <source>
        <dbReference type="EMBL" id="OOS07573.1"/>
    </source>
</evidence>
<organism evidence="1 2">
    <name type="scientific">[Haemophilus] felis</name>
    <dbReference type="NCBI Taxonomy" id="123822"/>
    <lineage>
        <taxon>Bacteria</taxon>
        <taxon>Pseudomonadati</taxon>
        <taxon>Pseudomonadota</taxon>
        <taxon>Gammaproteobacteria</taxon>
        <taxon>Pasteurellales</taxon>
        <taxon>Pasteurellaceae</taxon>
    </lineage>
</organism>
<dbReference type="OrthoDB" id="7068343at2"/>
<gene>
    <name evidence="1" type="ORF">B0188_00405</name>
</gene>